<evidence type="ECO:0000256" key="2">
    <source>
        <dbReference type="ARBA" id="ARBA00008380"/>
    </source>
</evidence>
<keyword evidence="4" id="KW-0472">Membrane</keyword>
<sequence>MKIINILFCLFLIMLNGCNSNDNETLKNNATKQSKSRQKRDLEQKEEVPQEKPKSKEELLREKLSEDQKIHLDWLKTALTNAGEFDTFLQYDVSKIKTALDHIKTELDKCRGKQNADQQKNTFKQTVQGALSGGDIDRFPEQASSLCDILLP</sequence>
<evidence type="ECO:0000256" key="5">
    <source>
        <dbReference type="ARBA" id="ARBA00023139"/>
    </source>
</evidence>
<evidence type="ECO:0000256" key="8">
    <source>
        <dbReference type="ARBA" id="ARBA00046007"/>
    </source>
</evidence>
<evidence type="ECO:0000256" key="1">
    <source>
        <dbReference type="ARBA" id="ARBA00004459"/>
    </source>
</evidence>
<evidence type="ECO:0000313" key="11">
    <source>
        <dbReference type="Proteomes" id="UP000006103"/>
    </source>
</evidence>
<keyword evidence="3" id="KW-0732">Signal</keyword>
<feature type="compositionally biased region" description="Basic and acidic residues" evidence="9">
    <location>
        <begin position="39"/>
        <end position="59"/>
    </location>
</feature>
<dbReference type="AlphaFoldDB" id="B8F1C7"/>
<reference evidence="10 11" key="1">
    <citation type="journal article" date="2011" name="J. Bacteriol.">
        <title>Whole-genome sequences of two Borrelia afzelii and two Borrelia garinii Lyme disease agent isolates.</title>
        <authorList>
            <person name="Casjens S.R."/>
            <person name="Mongodin E.F."/>
            <person name="Qiu W.-G."/>
            <person name="Dunn J.J."/>
            <person name="Luft B.J."/>
            <person name="Fraser-Liggett C.M."/>
            <person name="Schutzer S.E."/>
        </authorList>
    </citation>
    <scope>NUCLEOTIDE SEQUENCE [LARGE SCALE GENOMIC DNA]</scope>
    <source>
        <strain evidence="10 11">PBr</strain>
    </source>
</reference>
<keyword evidence="11" id="KW-1185">Reference proteome</keyword>
<keyword evidence="6" id="KW-0998">Cell outer membrane</keyword>
<evidence type="ECO:0000256" key="9">
    <source>
        <dbReference type="SAM" id="MobiDB-lite"/>
    </source>
</evidence>
<feature type="region of interest" description="Disordered" evidence="9">
    <location>
        <begin position="25"/>
        <end position="59"/>
    </location>
</feature>
<keyword evidence="10" id="KW-0614">Plasmid</keyword>
<proteinExistence type="inferred from homology"/>
<dbReference type="Pfam" id="PF03304">
    <property type="entry name" value="Mlp"/>
    <property type="match status" value="1"/>
</dbReference>
<evidence type="ECO:0000256" key="7">
    <source>
        <dbReference type="ARBA" id="ARBA00023288"/>
    </source>
</evidence>
<comment type="subcellular location">
    <subcellularLocation>
        <location evidence="1">Cell outer membrane</location>
        <topology evidence="1">Lipid-anchor</topology>
    </subcellularLocation>
</comment>
<evidence type="ECO:0000256" key="4">
    <source>
        <dbReference type="ARBA" id="ARBA00023136"/>
    </source>
</evidence>
<keyword evidence="5" id="KW-0564">Palmitate</keyword>
<dbReference type="Proteomes" id="UP000006103">
    <property type="component" value="Plasmid PBr_cp32-10"/>
</dbReference>
<evidence type="ECO:0008006" key="12">
    <source>
        <dbReference type="Google" id="ProtNLM"/>
    </source>
</evidence>
<evidence type="ECO:0000313" key="10">
    <source>
        <dbReference type="EMBL" id="ACL34680.1"/>
    </source>
</evidence>
<protein>
    <recommendedName>
        <fullName evidence="12">Lipoprotein</fullName>
    </recommendedName>
</protein>
<comment type="similarity">
    <text evidence="2">Belongs to the Multicopy lipoprotein (Mlp) family.</text>
</comment>
<geneLocation type="plasmid" evidence="10 11">
    <name>PBr_cp32-10</name>
</geneLocation>
<dbReference type="InterPro" id="IPR004983">
    <property type="entry name" value="Mlp"/>
</dbReference>
<comment type="function">
    <text evidence="8">An outer membrane protein that may participate in pathogenesis. Some human Lyme disease patients have antibodies against this protein. The Mlp proteins probably undergo intragenic recombination, generating new alleles.</text>
</comment>
<keyword evidence="7" id="KW-0449">Lipoprotein</keyword>
<organism evidence="10 11">
    <name type="scientific">Borreliella garinii PBr</name>
    <dbReference type="NCBI Taxonomy" id="498743"/>
    <lineage>
        <taxon>Bacteria</taxon>
        <taxon>Pseudomonadati</taxon>
        <taxon>Spirochaetota</taxon>
        <taxon>Spirochaetia</taxon>
        <taxon>Spirochaetales</taxon>
        <taxon>Borreliaceae</taxon>
        <taxon>Borreliella</taxon>
    </lineage>
</organism>
<evidence type="ECO:0000256" key="3">
    <source>
        <dbReference type="ARBA" id="ARBA00022729"/>
    </source>
</evidence>
<accession>B8F1C7</accession>
<gene>
    <name evidence="10" type="ORF">BGAPBR_Q0050</name>
</gene>
<name>B8F1C7_BORGR</name>
<dbReference type="RefSeq" id="WP_012621178.1">
    <property type="nucleotide sequence ID" value="NC_011842.1"/>
</dbReference>
<evidence type="ECO:0000256" key="6">
    <source>
        <dbReference type="ARBA" id="ARBA00023237"/>
    </source>
</evidence>
<dbReference type="EMBL" id="CP001306">
    <property type="protein sequence ID" value="ACL34680.1"/>
    <property type="molecule type" value="Genomic_DNA"/>
</dbReference>
<dbReference type="GO" id="GO:0009279">
    <property type="term" value="C:cell outer membrane"/>
    <property type="evidence" value="ECO:0007669"/>
    <property type="project" value="UniProtKB-SubCell"/>
</dbReference>